<evidence type="ECO:0000313" key="7">
    <source>
        <dbReference type="EMBL" id="MDQ0479230.1"/>
    </source>
</evidence>
<comment type="caution">
    <text evidence="7">The sequence shown here is derived from an EMBL/GenBank/DDBJ whole genome shotgun (WGS) entry which is preliminary data.</text>
</comment>
<evidence type="ECO:0000256" key="4">
    <source>
        <dbReference type="ARBA" id="ARBA00022845"/>
    </source>
</evidence>
<comment type="similarity">
    <text evidence="6">Belongs to the CsrA/RsmA family.</text>
</comment>
<evidence type="ECO:0000256" key="1">
    <source>
        <dbReference type="ARBA" id="ARBA00022490"/>
    </source>
</evidence>
<organism evidence="7 8">
    <name type="scientific">Hathewaya limosa</name>
    <name type="common">Clostridium limosum</name>
    <dbReference type="NCBI Taxonomy" id="1536"/>
    <lineage>
        <taxon>Bacteria</taxon>
        <taxon>Bacillati</taxon>
        <taxon>Bacillota</taxon>
        <taxon>Clostridia</taxon>
        <taxon>Eubacteriales</taxon>
        <taxon>Clostridiaceae</taxon>
        <taxon>Hathewaya</taxon>
    </lineage>
</organism>
<dbReference type="Proteomes" id="UP001224418">
    <property type="component" value="Unassembled WGS sequence"/>
</dbReference>
<keyword evidence="5 6" id="KW-0694">RNA-binding</keyword>
<keyword evidence="4 6" id="KW-0810">Translation regulation</keyword>
<keyword evidence="8" id="KW-1185">Reference proteome</keyword>
<dbReference type="EMBL" id="JAUSWN010000006">
    <property type="protein sequence ID" value="MDQ0479230.1"/>
    <property type="molecule type" value="Genomic_DNA"/>
</dbReference>
<keyword evidence="3 6" id="KW-1005">Bacterial flagellum biogenesis</keyword>
<dbReference type="PANTHER" id="PTHR34984">
    <property type="entry name" value="CARBON STORAGE REGULATOR"/>
    <property type="match status" value="1"/>
</dbReference>
<reference evidence="7 8" key="1">
    <citation type="submission" date="2023-07" db="EMBL/GenBank/DDBJ databases">
        <title>Genomic Encyclopedia of Type Strains, Phase IV (KMG-IV): sequencing the most valuable type-strain genomes for metagenomic binning, comparative biology and taxonomic classification.</title>
        <authorList>
            <person name="Goeker M."/>
        </authorList>
    </citation>
    <scope>NUCLEOTIDE SEQUENCE [LARGE SCALE GENOMIC DNA]</scope>
    <source>
        <strain evidence="7 8">DSM 1400</strain>
    </source>
</reference>
<accession>A0ABU0JS11</accession>
<dbReference type="HAMAP" id="MF_00167">
    <property type="entry name" value="CsrA"/>
    <property type="match status" value="1"/>
</dbReference>
<evidence type="ECO:0000256" key="6">
    <source>
        <dbReference type="HAMAP-Rule" id="MF_00167"/>
    </source>
</evidence>
<protein>
    <recommendedName>
        <fullName evidence="6">Translational regulator CsrA</fullName>
    </recommendedName>
</protein>
<dbReference type="Gene3D" id="2.60.40.4380">
    <property type="entry name" value="Translational regulator CsrA"/>
    <property type="match status" value="1"/>
</dbReference>
<sequence length="74" mass="8365">MLVIKRKFGESFVLGEDVEITVLGYENGAVKLGIKAPKDITVLRSELIKEVENENESAINFDLDMLKKLNLEKK</sequence>
<comment type="subunit">
    <text evidence="6">Homodimer; the beta-strands of each monomer intercalate to form a hydrophobic core, while the alpha-helices form wings that extend away from the core.</text>
</comment>
<name>A0ABU0JS11_HATLI</name>
<keyword evidence="1 6" id="KW-0963">Cytoplasm</keyword>
<evidence type="ECO:0000256" key="3">
    <source>
        <dbReference type="ARBA" id="ARBA00022795"/>
    </source>
</evidence>
<dbReference type="InterPro" id="IPR003751">
    <property type="entry name" value="CsrA"/>
</dbReference>
<keyword evidence="2 6" id="KW-0678">Repressor</keyword>
<evidence type="ECO:0000313" key="8">
    <source>
        <dbReference type="Proteomes" id="UP001224418"/>
    </source>
</evidence>
<dbReference type="InterPro" id="IPR036107">
    <property type="entry name" value="CsrA_sf"/>
</dbReference>
<dbReference type="Pfam" id="PF02599">
    <property type="entry name" value="CsrA"/>
    <property type="match status" value="1"/>
</dbReference>
<comment type="function">
    <text evidence="6">A translational regulator that binds mRNA to regulate translation initiation and/or mRNA stability. Usually binds in the 5'-UTR at or near the Shine-Dalgarno sequence preventing ribosome-binding, thus repressing translation. Its main target seems to be the major flagellin gene, while its function is anatagonized by FliW.</text>
</comment>
<dbReference type="SUPFAM" id="SSF117130">
    <property type="entry name" value="CsrA-like"/>
    <property type="match status" value="1"/>
</dbReference>
<proteinExistence type="inferred from homology"/>
<gene>
    <name evidence="6" type="primary">csrA</name>
    <name evidence="7" type="ORF">QOZ93_000970</name>
</gene>
<dbReference type="PANTHER" id="PTHR34984:SF1">
    <property type="entry name" value="CARBON STORAGE REGULATOR"/>
    <property type="match status" value="1"/>
</dbReference>
<comment type="subcellular location">
    <subcellularLocation>
        <location evidence="6">Cytoplasm</location>
    </subcellularLocation>
</comment>
<evidence type="ECO:0000256" key="2">
    <source>
        <dbReference type="ARBA" id="ARBA00022491"/>
    </source>
</evidence>
<evidence type="ECO:0000256" key="5">
    <source>
        <dbReference type="ARBA" id="ARBA00022884"/>
    </source>
</evidence>
<dbReference type="RefSeq" id="WP_307355321.1">
    <property type="nucleotide sequence ID" value="NZ_BAAACJ010000012.1"/>
</dbReference>